<organism evidence="2 3">
    <name type="scientific">Mycoplana azooxidifex</name>
    <dbReference type="NCBI Taxonomy" id="1636188"/>
    <lineage>
        <taxon>Bacteria</taxon>
        <taxon>Pseudomonadati</taxon>
        <taxon>Pseudomonadota</taxon>
        <taxon>Alphaproteobacteria</taxon>
        <taxon>Hyphomicrobiales</taxon>
        <taxon>Rhizobiaceae</taxon>
        <taxon>Mycoplana</taxon>
    </lineage>
</organism>
<keyword evidence="1" id="KW-0472">Membrane</keyword>
<evidence type="ECO:0000313" key="3">
    <source>
        <dbReference type="Proteomes" id="UP000574761"/>
    </source>
</evidence>
<protein>
    <recommendedName>
        <fullName evidence="4">Oxygen tolerance protein BatD</fullName>
    </recommendedName>
</protein>
<dbReference type="RefSeq" id="WP_343059574.1">
    <property type="nucleotide sequence ID" value="NZ_JACIEE010000014.1"/>
</dbReference>
<dbReference type="InterPro" id="IPR025738">
    <property type="entry name" value="BatD"/>
</dbReference>
<dbReference type="PANTHER" id="PTHR40940">
    <property type="entry name" value="PROTEIN BATD-RELATED"/>
    <property type="match status" value="1"/>
</dbReference>
<comment type="caution">
    <text evidence="2">The sequence shown here is derived from an EMBL/GenBank/DDBJ whole genome shotgun (WGS) entry which is preliminary data.</text>
</comment>
<dbReference type="PANTHER" id="PTHR40940:SF1">
    <property type="entry name" value="PROTEIN BATD"/>
    <property type="match status" value="1"/>
</dbReference>
<dbReference type="AlphaFoldDB" id="A0A7W6DAU3"/>
<evidence type="ECO:0000313" key="2">
    <source>
        <dbReference type="EMBL" id="MBB3979866.1"/>
    </source>
</evidence>
<gene>
    <name evidence="2" type="ORF">GGQ64_005113</name>
</gene>
<keyword evidence="3" id="KW-1185">Reference proteome</keyword>
<accession>A0A7W6DAU3</accession>
<sequence length="485" mass="51537">MDAQYPGLACRSPGAQVRNRSIRSGKTVTFTPSFFVQLLALLLGLLWGAATSQAADPLARAVLQSKGTLYVGQEVLVDIDVLVPNYFLQPPQFPPIDLPGAIVTLQDGQALNLNETIDGTAYSGIRRTYVVTPQRAGDFALPPAEIPFGYAAVPGQVSQGRVTIPPLRFSVQAAPGVEGGPGVVAAKVSVTQELDQDPSKLSAGETLVRTITVRAEGMRAMMIPEPDLVAPDGVRIYHRDPSLSDETDRNGQPVAGIRKDVVSYLFADPGTYVLQAIELNWFDPATEKTQSARTPEVTVTVAPALASPTPIAPPASPSDAPPFDWLRLGTVVMGALTTGLVLALLARGLSRLEARWAERRSQQRQSEEAYFRHVVDACNDGSAVGIGKAIDAWSRKAGIAPLQSWLGRFADADTLTAYNAHLQAIYGVPTGREPLATTSVLLSGLGKARNAWLAAAGKNGKAPESPALPPLNPVEYARADVETVQ</sequence>
<evidence type="ECO:0000256" key="1">
    <source>
        <dbReference type="SAM" id="Phobius"/>
    </source>
</evidence>
<keyword evidence="1" id="KW-1133">Transmembrane helix</keyword>
<name>A0A7W6DAU3_9HYPH</name>
<proteinExistence type="predicted"/>
<dbReference type="Proteomes" id="UP000574761">
    <property type="component" value="Unassembled WGS sequence"/>
</dbReference>
<reference evidence="2 3" key="1">
    <citation type="submission" date="2020-08" db="EMBL/GenBank/DDBJ databases">
        <title>Genomic Encyclopedia of Type Strains, Phase IV (KMG-IV): sequencing the most valuable type-strain genomes for metagenomic binning, comparative biology and taxonomic classification.</title>
        <authorList>
            <person name="Goeker M."/>
        </authorList>
    </citation>
    <scope>NUCLEOTIDE SEQUENCE [LARGE SCALE GENOMIC DNA]</scope>
    <source>
        <strain evidence="2 3">DSM 100211</strain>
    </source>
</reference>
<dbReference type="EMBL" id="JACIEE010000014">
    <property type="protein sequence ID" value="MBB3979866.1"/>
    <property type="molecule type" value="Genomic_DNA"/>
</dbReference>
<keyword evidence="1" id="KW-0812">Transmembrane</keyword>
<evidence type="ECO:0008006" key="4">
    <source>
        <dbReference type="Google" id="ProtNLM"/>
    </source>
</evidence>
<feature type="transmembrane region" description="Helical" evidence="1">
    <location>
        <begin position="28"/>
        <end position="50"/>
    </location>
</feature>